<evidence type="ECO:0000313" key="2">
    <source>
        <dbReference type="EMBL" id="KAF8787958.1"/>
    </source>
</evidence>
<name>A0A8T0FCH2_ARGBR</name>
<evidence type="ECO:0000313" key="3">
    <source>
        <dbReference type="Proteomes" id="UP000807504"/>
    </source>
</evidence>
<dbReference type="InterPro" id="IPR050373">
    <property type="entry name" value="Fibrinogen_C-term_domain"/>
</dbReference>
<keyword evidence="3" id="KW-1185">Reference proteome</keyword>
<dbReference type="InterPro" id="IPR036056">
    <property type="entry name" value="Fibrinogen-like_C"/>
</dbReference>
<protein>
    <submittedName>
        <fullName evidence="2">Tenascin like protein</fullName>
    </submittedName>
</protein>
<dbReference type="EMBL" id="JABXBU010000015">
    <property type="protein sequence ID" value="KAF8787958.1"/>
    <property type="molecule type" value="Genomic_DNA"/>
</dbReference>
<reference evidence="2" key="2">
    <citation type="submission" date="2020-06" db="EMBL/GenBank/DDBJ databases">
        <authorList>
            <person name="Sheffer M."/>
        </authorList>
    </citation>
    <scope>NUCLEOTIDE SEQUENCE</scope>
</reference>
<gene>
    <name evidence="2" type="ORF">HNY73_009503</name>
</gene>
<reference evidence="2" key="1">
    <citation type="journal article" date="2020" name="bioRxiv">
        <title>Chromosome-level reference genome of the European wasp spider Argiope bruennichi: a resource for studies on range expansion and evolutionary adaptation.</title>
        <authorList>
            <person name="Sheffer M.M."/>
            <person name="Hoppe A."/>
            <person name="Krehenwinkel H."/>
            <person name="Uhl G."/>
            <person name="Kuss A.W."/>
            <person name="Jensen L."/>
            <person name="Jensen C."/>
            <person name="Gillespie R.G."/>
            <person name="Hoff K.J."/>
            <person name="Prost S."/>
        </authorList>
    </citation>
    <scope>NUCLEOTIDE SEQUENCE</scope>
</reference>
<dbReference type="InterPro" id="IPR002181">
    <property type="entry name" value="Fibrinogen_a/b/g_C_dom"/>
</dbReference>
<accession>A0A8T0FCH2</accession>
<proteinExistence type="predicted"/>
<dbReference type="PANTHER" id="PTHR19143">
    <property type="entry name" value="FIBRINOGEN/TENASCIN/ANGIOPOEITIN"/>
    <property type="match status" value="1"/>
</dbReference>
<feature type="domain" description="Fibrinogen C-terminal" evidence="1">
    <location>
        <begin position="1"/>
        <end position="176"/>
    </location>
</feature>
<dbReference type="PROSITE" id="PS51406">
    <property type="entry name" value="FIBRINOGEN_C_2"/>
    <property type="match status" value="1"/>
</dbReference>
<sequence>MIKLKAKASVIQRRGNFSTQQDFNLGWRKYKSGFGDIRGEFWLGNEYIHALSNQGPCEIRFDLEDVRGIRRFAVYKNFLIEDESSDYRVRVSGYRGDAGDGFKHYDGVQFSTRDNSRGNSGAAEYLKGAFWHPKDWAYVHLNGIYQPGKDEPQSIHWWEWLDNEGLAFTEMKLRLH</sequence>
<comment type="caution">
    <text evidence="2">The sequence shown here is derived from an EMBL/GenBank/DDBJ whole genome shotgun (WGS) entry which is preliminary data.</text>
</comment>
<dbReference type="Pfam" id="PF00147">
    <property type="entry name" value="Fibrinogen_C"/>
    <property type="match status" value="1"/>
</dbReference>
<dbReference type="Proteomes" id="UP000807504">
    <property type="component" value="Unassembled WGS sequence"/>
</dbReference>
<organism evidence="2 3">
    <name type="scientific">Argiope bruennichi</name>
    <name type="common">Wasp spider</name>
    <name type="synonym">Aranea bruennichi</name>
    <dbReference type="NCBI Taxonomy" id="94029"/>
    <lineage>
        <taxon>Eukaryota</taxon>
        <taxon>Metazoa</taxon>
        <taxon>Ecdysozoa</taxon>
        <taxon>Arthropoda</taxon>
        <taxon>Chelicerata</taxon>
        <taxon>Arachnida</taxon>
        <taxon>Araneae</taxon>
        <taxon>Araneomorphae</taxon>
        <taxon>Entelegynae</taxon>
        <taxon>Araneoidea</taxon>
        <taxon>Araneidae</taxon>
        <taxon>Argiope</taxon>
    </lineage>
</organism>
<dbReference type="GO" id="GO:0005615">
    <property type="term" value="C:extracellular space"/>
    <property type="evidence" value="ECO:0007669"/>
    <property type="project" value="TreeGrafter"/>
</dbReference>
<dbReference type="SMART" id="SM00186">
    <property type="entry name" value="FBG"/>
    <property type="match status" value="1"/>
</dbReference>
<dbReference type="SUPFAM" id="SSF56496">
    <property type="entry name" value="Fibrinogen C-terminal domain-like"/>
    <property type="match status" value="1"/>
</dbReference>
<dbReference type="InterPro" id="IPR014716">
    <property type="entry name" value="Fibrinogen_a/b/g_C_1"/>
</dbReference>
<evidence type="ECO:0000259" key="1">
    <source>
        <dbReference type="PROSITE" id="PS51406"/>
    </source>
</evidence>
<dbReference type="Gene3D" id="3.90.215.10">
    <property type="entry name" value="Gamma Fibrinogen, chain A, domain 1"/>
    <property type="match status" value="1"/>
</dbReference>
<dbReference type="AlphaFoldDB" id="A0A8T0FCH2"/>